<protein>
    <submittedName>
        <fullName evidence="5">Helix-turn-helix domain-containing protein</fullName>
    </submittedName>
</protein>
<dbReference type="PANTHER" id="PTHR47894">
    <property type="entry name" value="HTH-TYPE TRANSCRIPTIONAL REGULATOR GADX"/>
    <property type="match status" value="1"/>
</dbReference>
<dbReference type="OrthoDB" id="9805730at2"/>
<gene>
    <name evidence="5" type="ORF">GL300_21660</name>
</gene>
<keyword evidence="2" id="KW-0238">DNA-binding</keyword>
<evidence type="ECO:0000256" key="2">
    <source>
        <dbReference type="ARBA" id="ARBA00023125"/>
    </source>
</evidence>
<keyword evidence="1" id="KW-0805">Transcription regulation</keyword>
<keyword evidence="3" id="KW-0804">Transcription</keyword>
<comment type="caution">
    <text evidence="5">The sequence shown here is derived from an EMBL/GenBank/DDBJ whole genome shotgun (WGS) entry which is preliminary data.</text>
</comment>
<dbReference type="Proteomes" id="UP000449846">
    <property type="component" value="Unassembled WGS sequence"/>
</dbReference>
<evidence type="ECO:0000256" key="3">
    <source>
        <dbReference type="ARBA" id="ARBA00023163"/>
    </source>
</evidence>
<dbReference type="PANTHER" id="PTHR47894:SF4">
    <property type="entry name" value="HTH-TYPE TRANSCRIPTIONAL REGULATOR GADX"/>
    <property type="match status" value="1"/>
</dbReference>
<dbReference type="SUPFAM" id="SSF46689">
    <property type="entry name" value="Homeodomain-like"/>
    <property type="match status" value="1"/>
</dbReference>
<evidence type="ECO:0000259" key="4">
    <source>
        <dbReference type="PROSITE" id="PS01124"/>
    </source>
</evidence>
<dbReference type="InterPro" id="IPR018060">
    <property type="entry name" value="HTH_AraC"/>
</dbReference>
<keyword evidence="6" id="KW-1185">Reference proteome</keyword>
<feature type="domain" description="HTH araC/xylS-type" evidence="4">
    <location>
        <begin position="236"/>
        <end position="334"/>
    </location>
</feature>
<organism evidence="5 6">
    <name type="scientific">Paracoccus litorisediminis</name>
    <dbReference type="NCBI Taxonomy" id="2006130"/>
    <lineage>
        <taxon>Bacteria</taxon>
        <taxon>Pseudomonadati</taxon>
        <taxon>Pseudomonadota</taxon>
        <taxon>Alphaproteobacteria</taxon>
        <taxon>Rhodobacterales</taxon>
        <taxon>Paracoccaceae</taxon>
        <taxon>Paracoccus</taxon>
    </lineage>
</organism>
<evidence type="ECO:0000313" key="5">
    <source>
        <dbReference type="EMBL" id="MTH61813.1"/>
    </source>
</evidence>
<dbReference type="SMART" id="SM00342">
    <property type="entry name" value="HTH_ARAC"/>
    <property type="match status" value="1"/>
</dbReference>
<reference evidence="5 6" key="1">
    <citation type="submission" date="2019-11" db="EMBL/GenBank/DDBJ databases">
        <authorList>
            <person name="Dong K."/>
        </authorList>
    </citation>
    <scope>NUCLEOTIDE SEQUENCE [LARGE SCALE GENOMIC DNA]</scope>
    <source>
        <strain evidence="5 6">NBRC 112902</strain>
    </source>
</reference>
<dbReference type="Pfam" id="PF12625">
    <property type="entry name" value="Arabinose_bd"/>
    <property type="match status" value="1"/>
</dbReference>
<dbReference type="InterPro" id="IPR032687">
    <property type="entry name" value="AraC-type_N"/>
</dbReference>
<dbReference type="GO" id="GO:0005829">
    <property type="term" value="C:cytosol"/>
    <property type="evidence" value="ECO:0007669"/>
    <property type="project" value="TreeGrafter"/>
</dbReference>
<dbReference type="GO" id="GO:0003700">
    <property type="term" value="F:DNA-binding transcription factor activity"/>
    <property type="evidence" value="ECO:0007669"/>
    <property type="project" value="InterPro"/>
</dbReference>
<dbReference type="EMBL" id="WMIG01000020">
    <property type="protein sequence ID" value="MTH61813.1"/>
    <property type="molecule type" value="Genomic_DNA"/>
</dbReference>
<dbReference type="Gene3D" id="1.10.10.60">
    <property type="entry name" value="Homeodomain-like"/>
    <property type="match status" value="1"/>
</dbReference>
<accession>A0A844HNB3</accession>
<dbReference type="Pfam" id="PF12833">
    <property type="entry name" value="HTH_18"/>
    <property type="match status" value="1"/>
</dbReference>
<dbReference type="InterPro" id="IPR009057">
    <property type="entry name" value="Homeodomain-like_sf"/>
</dbReference>
<evidence type="ECO:0000256" key="1">
    <source>
        <dbReference type="ARBA" id="ARBA00023015"/>
    </source>
</evidence>
<dbReference type="GO" id="GO:0000976">
    <property type="term" value="F:transcription cis-regulatory region binding"/>
    <property type="evidence" value="ECO:0007669"/>
    <property type="project" value="TreeGrafter"/>
</dbReference>
<name>A0A844HNB3_9RHOB</name>
<dbReference type="RefSeq" id="WP_155041765.1">
    <property type="nucleotide sequence ID" value="NZ_JBHGCD010000023.1"/>
</dbReference>
<dbReference type="PROSITE" id="PS01124">
    <property type="entry name" value="HTH_ARAC_FAMILY_2"/>
    <property type="match status" value="1"/>
</dbReference>
<dbReference type="AlphaFoldDB" id="A0A844HNB3"/>
<sequence>MVFQQLRLIRTGALEGFRDYVFMLGGDPDPILRSAGIDPATLNAPETQINLAHYVSALNLAAEATGTPAFGLLLSQRQSLDNVGAVGYLARHAPTLQVALEELSRFLRLHDGGTFLEVDQSDDTTLIGLKFSGAEGLPGIQRVELAMGLLLKFLRSVMAENWTATAVHFEHKRPASPQYHERLFRCPIYYEQPFTAVELPSGGLQTRPKNADHVLFSILRGHIERLNAELGSDLVGQLRRIIHNQLENGPPRLDEAAAALGLSRHVLQRRLKDFGTSFQTLQQSVRFEAAQRYLAETDLPLVEISGILSFSEAAVFTRTFQRLAGMTPSEWRRENRIR</sequence>
<proteinExistence type="predicted"/>
<evidence type="ECO:0000313" key="6">
    <source>
        <dbReference type="Proteomes" id="UP000449846"/>
    </source>
</evidence>